<evidence type="ECO:0008006" key="3">
    <source>
        <dbReference type="Google" id="ProtNLM"/>
    </source>
</evidence>
<name>A0A2W5TL18_9BACT</name>
<organism evidence="1 2">
    <name type="scientific">Archangium gephyra</name>
    <dbReference type="NCBI Taxonomy" id="48"/>
    <lineage>
        <taxon>Bacteria</taxon>
        <taxon>Pseudomonadati</taxon>
        <taxon>Myxococcota</taxon>
        <taxon>Myxococcia</taxon>
        <taxon>Myxococcales</taxon>
        <taxon>Cystobacterineae</taxon>
        <taxon>Archangiaceae</taxon>
        <taxon>Archangium</taxon>
    </lineage>
</organism>
<reference evidence="1 2" key="1">
    <citation type="submission" date="2017-08" db="EMBL/GenBank/DDBJ databases">
        <title>Infants hospitalized years apart are colonized by the same room-sourced microbial strains.</title>
        <authorList>
            <person name="Brooks B."/>
            <person name="Olm M.R."/>
            <person name="Firek B.A."/>
            <person name="Baker R."/>
            <person name="Thomas B.C."/>
            <person name="Morowitz M.J."/>
            <person name="Banfield J.F."/>
        </authorList>
    </citation>
    <scope>NUCLEOTIDE SEQUENCE [LARGE SCALE GENOMIC DNA]</scope>
    <source>
        <strain evidence="1">S2_003_000_R2_14</strain>
    </source>
</reference>
<dbReference type="InterPro" id="IPR011751">
    <property type="entry name" value="Mxa_paralog_2265"/>
</dbReference>
<protein>
    <recommendedName>
        <fullName evidence="3">TIGR02265 family protein</fullName>
    </recommendedName>
</protein>
<sequence length="176" mass="19773">MTEQVVFASSMEGMWRALQPPTPPEADAFKRAGIDGKKFQAAYPLAQYTDLLDACGSSRFAHLEPLERFTEVGRLFMVGYEKTLVGQALIAVLKVLGPRRMLDRMTRNFRTANNYTEVSVETLSPTQHVVRITHVTRPGLFVGLLEKGLTYAGAKALTVKLIDHRDTVARYDVRWT</sequence>
<dbReference type="AlphaFoldDB" id="A0A2W5TL18"/>
<dbReference type="EMBL" id="QFQP01000007">
    <property type="protein sequence ID" value="PZR14487.1"/>
    <property type="molecule type" value="Genomic_DNA"/>
</dbReference>
<dbReference type="NCBIfam" id="TIGR02265">
    <property type="entry name" value="Mxa_TIGR02265"/>
    <property type="match status" value="1"/>
</dbReference>
<dbReference type="Proteomes" id="UP000249061">
    <property type="component" value="Unassembled WGS sequence"/>
</dbReference>
<comment type="caution">
    <text evidence="1">The sequence shown here is derived from an EMBL/GenBank/DDBJ whole genome shotgun (WGS) entry which is preliminary data.</text>
</comment>
<dbReference type="Pfam" id="PF09536">
    <property type="entry name" value="DUF2378"/>
    <property type="match status" value="1"/>
</dbReference>
<proteinExistence type="predicted"/>
<accession>A0A2W5TL18</accession>
<evidence type="ECO:0000313" key="2">
    <source>
        <dbReference type="Proteomes" id="UP000249061"/>
    </source>
</evidence>
<evidence type="ECO:0000313" key="1">
    <source>
        <dbReference type="EMBL" id="PZR14487.1"/>
    </source>
</evidence>
<gene>
    <name evidence="1" type="ORF">DI536_10550</name>
</gene>